<sequence>MEEERIIEASYFMNLAIAIMEDYDITRVEAIEVAKAVMLKETLEDLLGRDSYNSGLDRIADTLEVVATRV</sequence>
<accession>A0A1H3X3B1</accession>
<proteinExistence type="predicted"/>
<reference evidence="1 2" key="1">
    <citation type="submission" date="2016-10" db="EMBL/GenBank/DDBJ databases">
        <authorList>
            <person name="de Groot N.N."/>
        </authorList>
    </citation>
    <scope>NUCLEOTIDE SEQUENCE [LARGE SCALE GENOMIC DNA]</scope>
    <source>
        <strain evidence="1 2">SR12</strain>
    </source>
</reference>
<dbReference type="STRING" id="81409.SAMN04515656_101210"/>
<evidence type="ECO:0000313" key="1">
    <source>
        <dbReference type="EMBL" id="SDZ93905.1"/>
    </source>
</evidence>
<dbReference type="EMBL" id="FNRK01000001">
    <property type="protein sequence ID" value="SDZ93905.1"/>
    <property type="molecule type" value="Genomic_DNA"/>
</dbReference>
<dbReference type="Proteomes" id="UP000199394">
    <property type="component" value="Unassembled WGS sequence"/>
</dbReference>
<gene>
    <name evidence="1" type="ORF">SAMN04515656_101210</name>
</gene>
<dbReference type="AlphaFoldDB" id="A0A1H3X3B1"/>
<keyword evidence="2" id="KW-1185">Reference proteome</keyword>
<name>A0A1H3X3B1_9FIRM</name>
<evidence type="ECO:0000313" key="2">
    <source>
        <dbReference type="Proteomes" id="UP000199394"/>
    </source>
</evidence>
<dbReference type="RefSeq" id="WP_090304264.1">
    <property type="nucleotide sequence ID" value="NZ_FNRK01000001.1"/>
</dbReference>
<protein>
    <submittedName>
        <fullName evidence="1">Uncharacterized protein</fullName>
    </submittedName>
</protein>
<organism evidence="1 2">
    <name type="scientific">Eubacterium aggregans</name>
    <dbReference type="NCBI Taxonomy" id="81409"/>
    <lineage>
        <taxon>Bacteria</taxon>
        <taxon>Bacillati</taxon>
        <taxon>Bacillota</taxon>
        <taxon>Clostridia</taxon>
        <taxon>Eubacteriales</taxon>
        <taxon>Eubacteriaceae</taxon>
        <taxon>Eubacterium</taxon>
    </lineage>
</organism>